<dbReference type="PANTHER" id="PTHR43814:SF1">
    <property type="entry name" value="ARGININOSUCCINATE LYASE"/>
    <property type="match status" value="1"/>
</dbReference>
<evidence type="ECO:0000259" key="2">
    <source>
        <dbReference type="Pfam" id="PF14698"/>
    </source>
</evidence>
<dbReference type="GO" id="GO:0042450">
    <property type="term" value="P:L-arginine biosynthetic process via ornithine"/>
    <property type="evidence" value="ECO:0007669"/>
    <property type="project" value="InterPro"/>
</dbReference>
<dbReference type="GO" id="GO:0005829">
    <property type="term" value="C:cytosol"/>
    <property type="evidence" value="ECO:0007669"/>
    <property type="project" value="TreeGrafter"/>
</dbReference>
<dbReference type="Gene3D" id="1.10.40.30">
    <property type="entry name" value="Fumarase/aspartase (C-terminal domain)"/>
    <property type="match status" value="1"/>
</dbReference>
<dbReference type="Gene3D" id="1.20.200.10">
    <property type="entry name" value="Fumarase/aspartase (Central domain)"/>
    <property type="match status" value="1"/>
</dbReference>
<feature type="domain" description="Fumarate lyase N-terminal" evidence="1">
    <location>
        <begin position="1"/>
        <end position="151"/>
    </location>
</feature>
<dbReference type="Pfam" id="PF00206">
    <property type="entry name" value="Lyase_1"/>
    <property type="match status" value="1"/>
</dbReference>
<dbReference type="AlphaFoldDB" id="A0A645EED5"/>
<evidence type="ECO:0000313" key="3">
    <source>
        <dbReference type="EMBL" id="MPM99488.1"/>
    </source>
</evidence>
<dbReference type="InterPro" id="IPR009049">
    <property type="entry name" value="Argininosuccinate_lyase"/>
</dbReference>
<dbReference type="FunFam" id="1.10.40.30:FF:000001">
    <property type="entry name" value="Argininosuccinate lyase"/>
    <property type="match status" value="1"/>
</dbReference>
<dbReference type="InterPro" id="IPR022761">
    <property type="entry name" value="Fumarate_lyase_N"/>
</dbReference>
<dbReference type="PRINTS" id="PR00145">
    <property type="entry name" value="ARGSUCLYASE"/>
</dbReference>
<dbReference type="PROSITE" id="PS00163">
    <property type="entry name" value="FUMARATE_LYASES"/>
    <property type="match status" value="1"/>
</dbReference>
<dbReference type="InterPro" id="IPR020557">
    <property type="entry name" value="Fumarate_lyase_CS"/>
</dbReference>
<dbReference type="InterPro" id="IPR029419">
    <property type="entry name" value="Arg_succ_lyase_C"/>
</dbReference>
<sequence>MPGYTHLQRAQVVTFKHHLMAYYSMFDRDEKRLKNALEILDESPLGCGALAGTTHSIDRDITKEKLGFKRVVENYIDGVSDRDYLLELMSSFSIIMMHLSRLSEELILWSSQEFKFVEIDDLYTTGSSIMPQKKNPDGAELIRGKTGRVYGNLFGLLTVMKGLPLAYNKDMQEDKEGFFDSANTISMCISIMEKMIATIKINDENMKKAVKHGFLNATEVADYLVKEGVAFRDAHGIVGSIVIYCEDNNKSIEDLSIEELLKFSDVFKKDIYEFIDYENILNKGIKNNLL</sequence>
<reference evidence="3" key="1">
    <citation type="submission" date="2019-08" db="EMBL/GenBank/DDBJ databases">
        <authorList>
            <person name="Kucharzyk K."/>
            <person name="Murdoch R.W."/>
            <person name="Higgins S."/>
            <person name="Loffler F."/>
        </authorList>
    </citation>
    <scope>NUCLEOTIDE SEQUENCE</scope>
</reference>
<organism evidence="3">
    <name type="scientific">bioreactor metagenome</name>
    <dbReference type="NCBI Taxonomy" id="1076179"/>
    <lineage>
        <taxon>unclassified sequences</taxon>
        <taxon>metagenomes</taxon>
        <taxon>ecological metagenomes</taxon>
    </lineage>
</organism>
<dbReference type="InterPro" id="IPR024083">
    <property type="entry name" value="Fumarase/histidase_N"/>
</dbReference>
<feature type="domain" description="Argininosuccinate lyase C-terminal" evidence="2">
    <location>
        <begin position="214"/>
        <end position="281"/>
    </location>
</feature>
<comment type="caution">
    <text evidence="3">The sequence shown here is derived from an EMBL/GenBank/DDBJ whole genome shotgun (WGS) entry which is preliminary data.</text>
</comment>
<keyword evidence="3" id="KW-0456">Lyase</keyword>
<dbReference type="EC" id="4.3.2.1" evidence="3"/>
<dbReference type="FunFam" id="1.20.200.10:FF:000002">
    <property type="entry name" value="Argininosuccinate lyase"/>
    <property type="match status" value="1"/>
</dbReference>
<gene>
    <name evidence="3" type="primary">argH_41</name>
    <name evidence="3" type="ORF">SDC9_146680</name>
</gene>
<dbReference type="PANTHER" id="PTHR43814">
    <property type="entry name" value="ARGININOSUCCINATE LYASE"/>
    <property type="match status" value="1"/>
</dbReference>
<dbReference type="GO" id="GO:0004056">
    <property type="term" value="F:argininosuccinate lyase activity"/>
    <property type="evidence" value="ECO:0007669"/>
    <property type="project" value="UniProtKB-EC"/>
</dbReference>
<accession>A0A645EED5</accession>
<dbReference type="SUPFAM" id="SSF48557">
    <property type="entry name" value="L-aspartase-like"/>
    <property type="match status" value="1"/>
</dbReference>
<dbReference type="NCBIfam" id="TIGR00838">
    <property type="entry name" value="argH"/>
    <property type="match status" value="1"/>
</dbReference>
<proteinExistence type="predicted"/>
<dbReference type="EMBL" id="VSSQ01045580">
    <property type="protein sequence ID" value="MPM99488.1"/>
    <property type="molecule type" value="Genomic_DNA"/>
</dbReference>
<dbReference type="Pfam" id="PF14698">
    <property type="entry name" value="ASL_C2"/>
    <property type="match status" value="1"/>
</dbReference>
<dbReference type="Gene3D" id="1.10.275.10">
    <property type="entry name" value="Fumarase/aspartase (N-terminal domain)"/>
    <property type="match status" value="1"/>
</dbReference>
<dbReference type="PRINTS" id="PR00149">
    <property type="entry name" value="FUMRATELYASE"/>
</dbReference>
<evidence type="ECO:0000259" key="1">
    <source>
        <dbReference type="Pfam" id="PF00206"/>
    </source>
</evidence>
<dbReference type="CDD" id="cd01359">
    <property type="entry name" value="Argininosuccinate_lyase"/>
    <property type="match status" value="1"/>
</dbReference>
<dbReference type="InterPro" id="IPR000362">
    <property type="entry name" value="Fumarate_lyase_fam"/>
</dbReference>
<protein>
    <submittedName>
        <fullName evidence="3">Argininosuccinate lyase</fullName>
        <ecNumber evidence="3">4.3.2.1</ecNumber>
    </submittedName>
</protein>
<dbReference type="InterPro" id="IPR008948">
    <property type="entry name" value="L-Aspartase-like"/>
</dbReference>
<name>A0A645EED5_9ZZZZ</name>